<gene>
    <name evidence="1" type="ORF">METZ01_LOCUS466854</name>
</gene>
<proteinExistence type="predicted"/>
<dbReference type="SUPFAM" id="SSF51126">
    <property type="entry name" value="Pectin lyase-like"/>
    <property type="match status" value="1"/>
</dbReference>
<evidence type="ECO:0000313" key="1">
    <source>
        <dbReference type="EMBL" id="SVE14000.1"/>
    </source>
</evidence>
<reference evidence="1" key="1">
    <citation type="submission" date="2018-05" db="EMBL/GenBank/DDBJ databases">
        <authorList>
            <person name="Lanie J.A."/>
            <person name="Ng W.-L."/>
            <person name="Kazmierczak K.M."/>
            <person name="Andrzejewski T.M."/>
            <person name="Davidsen T.M."/>
            <person name="Wayne K.J."/>
            <person name="Tettelin H."/>
            <person name="Glass J.I."/>
            <person name="Rusch D."/>
            <person name="Podicherti R."/>
            <person name="Tsui H.-C.T."/>
            <person name="Winkler M.E."/>
        </authorList>
    </citation>
    <scope>NUCLEOTIDE SEQUENCE</scope>
</reference>
<evidence type="ECO:0008006" key="2">
    <source>
        <dbReference type="Google" id="ProtNLM"/>
    </source>
</evidence>
<feature type="non-terminal residue" evidence="1">
    <location>
        <position position="1"/>
    </location>
</feature>
<organism evidence="1">
    <name type="scientific">marine metagenome</name>
    <dbReference type="NCBI Taxonomy" id="408172"/>
    <lineage>
        <taxon>unclassified sequences</taxon>
        <taxon>metagenomes</taxon>
        <taxon>ecological metagenomes</taxon>
    </lineage>
</organism>
<name>A0A383B2G4_9ZZZZ</name>
<protein>
    <recommendedName>
        <fullName evidence="2">Right handed beta helix domain-containing protein</fullName>
    </recommendedName>
</protein>
<dbReference type="AlphaFoldDB" id="A0A383B2G4"/>
<accession>A0A383B2G4</accession>
<sequence>LDDHSISGGVLDPQLFVASEQVLASVFFSEANDAYDALSALDHQSGSDSSSDHHDDDFLNELILGGRQISVTSGNYALNSAAPVDFLVASTDKLTLTGNLVFNASSDSDLILLSAGAVDLSGLNSITFTGQELGIGSFDSLEVKNVDLKSNDEILLRSLDNIVINNVNMETSGNGADFIHLIAANELQVNNLYFSDTVKQIAMEAMTINLSHVNFPLNSVVNLRSLYGGVDGKYPNFGSTAFGRVNFI</sequence>
<feature type="non-terminal residue" evidence="1">
    <location>
        <position position="248"/>
    </location>
</feature>
<dbReference type="EMBL" id="UINC01196821">
    <property type="protein sequence ID" value="SVE14000.1"/>
    <property type="molecule type" value="Genomic_DNA"/>
</dbReference>
<dbReference type="InterPro" id="IPR011050">
    <property type="entry name" value="Pectin_lyase_fold/virulence"/>
</dbReference>